<dbReference type="SUPFAM" id="SSF81383">
    <property type="entry name" value="F-box domain"/>
    <property type="match status" value="1"/>
</dbReference>
<accession>L8HAV1</accession>
<feature type="transmembrane region" description="Helical" evidence="1">
    <location>
        <begin position="156"/>
        <end position="177"/>
    </location>
</feature>
<dbReference type="VEuPathDB" id="AmoebaDB:ACA1_252860"/>
<feature type="domain" description="F-box" evidence="2">
    <location>
        <begin position="46"/>
        <end position="82"/>
    </location>
</feature>
<dbReference type="AlphaFoldDB" id="L8HAV1"/>
<dbReference type="InterPro" id="IPR001810">
    <property type="entry name" value="F-box_dom"/>
</dbReference>
<keyword evidence="1" id="KW-0812">Transmembrane</keyword>
<keyword evidence="1" id="KW-0472">Membrane</keyword>
<organism evidence="3 4">
    <name type="scientific">Acanthamoeba castellanii (strain ATCC 30010 / Neff)</name>
    <dbReference type="NCBI Taxonomy" id="1257118"/>
    <lineage>
        <taxon>Eukaryota</taxon>
        <taxon>Amoebozoa</taxon>
        <taxon>Discosea</taxon>
        <taxon>Longamoebia</taxon>
        <taxon>Centramoebida</taxon>
        <taxon>Acanthamoebidae</taxon>
        <taxon>Acanthamoeba</taxon>
    </lineage>
</organism>
<dbReference type="KEGG" id="acan:ACA1_252860"/>
<protein>
    <recommendedName>
        <fullName evidence="2">F-box domain-containing protein</fullName>
    </recommendedName>
</protein>
<dbReference type="Proteomes" id="UP000011083">
    <property type="component" value="Unassembled WGS sequence"/>
</dbReference>
<dbReference type="CDD" id="cd09917">
    <property type="entry name" value="F-box_SF"/>
    <property type="match status" value="1"/>
</dbReference>
<dbReference type="GeneID" id="14923263"/>
<dbReference type="RefSeq" id="XP_004367586.1">
    <property type="nucleotide sequence ID" value="XM_004367529.1"/>
</dbReference>
<evidence type="ECO:0000256" key="1">
    <source>
        <dbReference type="SAM" id="Phobius"/>
    </source>
</evidence>
<sequence length="180" mass="21053">MEKKALLGDVELGLRLGNYTYANYHHNNDRPPPTSPARHHNKVNGFETLPDEVLLMVFGWLPTFRDRMALQATDRRWRLAAAGHREFEAERAQRMAKGRWYHEEFRGRAKREREAKSKQRNEEWLKERERELLLGQITPEEAPPEVLARRKLRQRITLVVVAIALGLYAVGMVVYLTQIA</sequence>
<gene>
    <name evidence="3" type="ORF">ACA1_252860</name>
</gene>
<dbReference type="EMBL" id="KB007885">
    <property type="protein sequence ID" value="ELR22330.1"/>
    <property type="molecule type" value="Genomic_DNA"/>
</dbReference>
<name>L8HAV1_ACACF</name>
<keyword evidence="4" id="KW-1185">Reference proteome</keyword>
<evidence type="ECO:0000313" key="3">
    <source>
        <dbReference type="EMBL" id="ELR22330.1"/>
    </source>
</evidence>
<keyword evidence="1" id="KW-1133">Transmembrane helix</keyword>
<evidence type="ECO:0000313" key="4">
    <source>
        <dbReference type="Proteomes" id="UP000011083"/>
    </source>
</evidence>
<proteinExistence type="predicted"/>
<evidence type="ECO:0000259" key="2">
    <source>
        <dbReference type="Pfam" id="PF12937"/>
    </source>
</evidence>
<dbReference type="Pfam" id="PF12937">
    <property type="entry name" value="F-box-like"/>
    <property type="match status" value="1"/>
</dbReference>
<reference evidence="3 4" key="1">
    <citation type="journal article" date="2013" name="Genome Biol.">
        <title>Genome of Acanthamoeba castellanii highlights extensive lateral gene transfer and early evolution of tyrosine kinase signaling.</title>
        <authorList>
            <person name="Clarke M."/>
            <person name="Lohan A.J."/>
            <person name="Liu B."/>
            <person name="Lagkouvardos I."/>
            <person name="Roy S."/>
            <person name="Zafar N."/>
            <person name="Bertelli C."/>
            <person name="Schilde C."/>
            <person name="Kianianmomeni A."/>
            <person name="Burglin T.R."/>
            <person name="Frech C."/>
            <person name="Turcotte B."/>
            <person name="Kopec K.O."/>
            <person name="Synnott J.M."/>
            <person name="Choo C."/>
            <person name="Paponov I."/>
            <person name="Finkler A."/>
            <person name="Soon Heng Tan C."/>
            <person name="Hutchins A.P."/>
            <person name="Weinmeier T."/>
            <person name="Rattei T."/>
            <person name="Chu J.S."/>
            <person name="Gimenez G."/>
            <person name="Irimia M."/>
            <person name="Rigden D.J."/>
            <person name="Fitzpatrick D.A."/>
            <person name="Lorenzo-Morales J."/>
            <person name="Bateman A."/>
            <person name="Chiu C.H."/>
            <person name="Tang P."/>
            <person name="Hegemann P."/>
            <person name="Fromm H."/>
            <person name="Raoult D."/>
            <person name="Greub G."/>
            <person name="Miranda-Saavedra D."/>
            <person name="Chen N."/>
            <person name="Nash P."/>
            <person name="Ginger M.L."/>
            <person name="Horn M."/>
            <person name="Schaap P."/>
            <person name="Caler L."/>
            <person name="Loftus B."/>
        </authorList>
    </citation>
    <scope>NUCLEOTIDE SEQUENCE [LARGE SCALE GENOMIC DNA]</scope>
    <source>
        <strain evidence="3 4">Neff</strain>
    </source>
</reference>
<dbReference type="InterPro" id="IPR036047">
    <property type="entry name" value="F-box-like_dom_sf"/>
</dbReference>